<proteinExistence type="predicted"/>
<dbReference type="SUPFAM" id="SSF52540">
    <property type="entry name" value="P-loop containing nucleoside triphosphate hydrolases"/>
    <property type="match status" value="1"/>
</dbReference>
<keyword evidence="3" id="KW-1185">Reference proteome</keyword>
<dbReference type="Gene3D" id="3.40.50.300">
    <property type="entry name" value="P-loop containing nucleotide triphosphate hydrolases"/>
    <property type="match status" value="1"/>
</dbReference>
<evidence type="ECO:0000313" key="2">
    <source>
        <dbReference type="EMBL" id="GMI41594.1"/>
    </source>
</evidence>
<gene>
    <name evidence="2" type="ORF">TrCOL_g11886</name>
</gene>
<comment type="caution">
    <text evidence="2">The sequence shown here is derived from an EMBL/GenBank/DDBJ whole genome shotgun (WGS) entry which is preliminary data.</text>
</comment>
<dbReference type="AlphaFoldDB" id="A0A9W7L944"/>
<accession>A0A9W7L944</accession>
<evidence type="ECO:0000313" key="3">
    <source>
        <dbReference type="Proteomes" id="UP001165065"/>
    </source>
</evidence>
<evidence type="ECO:0000256" key="1">
    <source>
        <dbReference type="SAM" id="MobiDB-lite"/>
    </source>
</evidence>
<dbReference type="EMBL" id="BRYA01000154">
    <property type="protein sequence ID" value="GMI41594.1"/>
    <property type="molecule type" value="Genomic_DNA"/>
</dbReference>
<dbReference type="InterPro" id="IPR027417">
    <property type="entry name" value="P-loop_NTPase"/>
</dbReference>
<organism evidence="2 3">
    <name type="scientific">Triparma columacea</name>
    <dbReference type="NCBI Taxonomy" id="722753"/>
    <lineage>
        <taxon>Eukaryota</taxon>
        <taxon>Sar</taxon>
        <taxon>Stramenopiles</taxon>
        <taxon>Ochrophyta</taxon>
        <taxon>Bolidophyceae</taxon>
        <taxon>Parmales</taxon>
        <taxon>Triparmaceae</taxon>
        <taxon>Triparma</taxon>
    </lineage>
</organism>
<dbReference type="Proteomes" id="UP001165065">
    <property type="component" value="Unassembled WGS sequence"/>
</dbReference>
<name>A0A9W7L944_9STRA</name>
<dbReference type="Pfam" id="PF13671">
    <property type="entry name" value="AAA_33"/>
    <property type="match status" value="1"/>
</dbReference>
<protein>
    <submittedName>
        <fullName evidence="2">Uncharacterized protein</fullName>
    </submittedName>
</protein>
<reference evidence="3" key="1">
    <citation type="journal article" date="2023" name="Commun. Biol.">
        <title>Genome analysis of Parmales, the sister group of diatoms, reveals the evolutionary specialization of diatoms from phago-mixotrophs to photoautotrophs.</title>
        <authorList>
            <person name="Ban H."/>
            <person name="Sato S."/>
            <person name="Yoshikawa S."/>
            <person name="Yamada K."/>
            <person name="Nakamura Y."/>
            <person name="Ichinomiya M."/>
            <person name="Sato N."/>
            <person name="Blanc-Mathieu R."/>
            <person name="Endo H."/>
            <person name="Kuwata A."/>
            <person name="Ogata H."/>
        </authorList>
    </citation>
    <scope>NUCLEOTIDE SEQUENCE [LARGE SCALE GENOMIC DNA]</scope>
</reference>
<dbReference type="OrthoDB" id="190552at2759"/>
<feature type="region of interest" description="Disordered" evidence="1">
    <location>
        <begin position="272"/>
        <end position="305"/>
    </location>
</feature>
<sequence>MFMSGRVPSHRAAEEEVLILGIMSTIYILLGPPAAGKTSFSTTLASHLSAPVVSFDSVAGTVSTGGSDLSYRQTRAVGEATVRALILSGTSTVVVEDTFHLRSLRKSFVRSLPPGTNVKWVHFVGEIAVLLERNRKRVTDVSEESLRKVFNLFQPPGSEMKGEGVPVFERGNVVHMKEGMSAEDVVRKGCFWSKEDAPPLPPLSQQPPQDVFDLTLRKLVSLSVSKDVSRAKHANDVRKSVLKLRKEDKSISTEYVEADAIRMWEDAKGDDVTTEYAELSQSSSTQRPDLPEEPPSPPSDPNAFTPQETAAIISNLRTFGFASSPSDLTSLILAKGGKSHKDWEHTIACGEKMMECLGGMESVKKVFERTVVDGRWEQAASSRPSSPNKPWVVLVTGLNGIRKSTSLDQPWIQDALAEALPTFTGDKSTLPCSKNSFFRQLDYMMCAVAADRFKNIYAIPDVETYSSEKAKIFSRYRMVSEMLGAGLLLEAKKVGMNVMLETSGRDVAMYKYVDILFPDDSYNKLVINFEINDIKYAEKSVDLRMEREMNLGREVLEKGGSLADITKVNLGGPYGSAVLAGVKQDSERVWKEVTEGRAGDVGKGWYLASIRIEGNEDGAWTASGGKTKHNFVR</sequence>